<dbReference type="EMBL" id="MU853257">
    <property type="protein sequence ID" value="KAK4118896.1"/>
    <property type="molecule type" value="Genomic_DNA"/>
</dbReference>
<organism evidence="1 2">
    <name type="scientific">Parathielavia appendiculata</name>
    <dbReference type="NCBI Taxonomy" id="2587402"/>
    <lineage>
        <taxon>Eukaryota</taxon>
        <taxon>Fungi</taxon>
        <taxon>Dikarya</taxon>
        <taxon>Ascomycota</taxon>
        <taxon>Pezizomycotina</taxon>
        <taxon>Sordariomycetes</taxon>
        <taxon>Sordariomycetidae</taxon>
        <taxon>Sordariales</taxon>
        <taxon>Chaetomiaceae</taxon>
        <taxon>Parathielavia</taxon>
    </lineage>
</organism>
<gene>
    <name evidence="1" type="ORF">N657DRAFT_711395</name>
</gene>
<protein>
    <submittedName>
        <fullName evidence="1">Uncharacterized protein</fullName>
    </submittedName>
</protein>
<name>A0AAN6YYK3_9PEZI</name>
<dbReference type="GeneID" id="87834213"/>
<dbReference type="Proteomes" id="UP001302602">
    <property type="component" value="Unassembled WGS sequence"/>
</dbReference>
<comment type="caution">
    <text evidence="1">The sequence shown here is derived from an EMBL/GenBank/DDBJ whole genome shotgun (WGS) entry which is preliminary data.</text>
</comment>
<accession>A0AAN6YYK3</accession>
<proteinExistence type="predicted"/>
<sequence>RLQPFVNHYQDSQSYVVPALNTVQIYLPYKSTGVQLYKVLFRFPMLMPFNWESRV</sequence>
<reference evidence="1" key="2">
    <citation type="submission" date="2023-05" db="EMBL/GenBank/DDBJ databases">
        <authorList>
            <consortium name="Lawrence Berkeley National Laboratory"/>
            <person name="Steindorff A."/>
            <person name="Hensen N."/>
            <person name="Bonometti L."/>
            <person name="Westerberg I."/>
            <person name="Brannstrom I.O."/>
            <person name="Guillou S."/>
            <person name="Cros-Aarteil S."/>
            <person name="Calhoun S."/>
            <person name="Haridas S."/>
            <person name="Kuo A."/>
            <person name="Mondo S."/>
            <person name="Pangilinan J."/>
            <person name="Riley R."/>
            <person name="Labutti K."/>
            <person name="Andreopoulos B."/>
            <person name="Lipzen A."/>
            <person name="Chen C."/>
            <person name="Yanf M."/>
            <person name="Daum C."/>
            <person name="Ng V."/>
            <person name="Clum A."/>
            <person name="Ohm R."/>
            <person name="Martin F."/>
            <person name="Silar P."/>
            <person name="Natvig D."/>
            <person name="Lalanne C."/>
            <person name="Gautier V."/>
            <person name="Ament-Velasquez S.L."/>
            <person name="Kruys A."/>
            <person name="Hutchinson M.I."/>
            <person name="Powell A.J."/>
            <person name="Barry K."/>
            <person name="Miller A.N."/>
            <person name="Grigoriev I.V."/>
            <person name="Debuchy R."/>
            <person name="Gladieux P."/>
            <person name="Thoren M.H."/>
            <person name="Johannesson H."/>
        </authorList>
    </citation>
    <scope>NUCLEOTIDE SEQUENCE</scope>
    <source>
        <strain evidence="1">CBS 731.68</strain>
    </source>
</reference>
<dbReference type="AlphaFoldDB" id="A0AAN6YYK3"/>
<dbReference type="RefSeq" id="XP_062642669.1">
    <property type="nucleotide sequence ID" value="XM_062797440.1"/>
</dbReference>
<feature type="non-terminal residue" evidence="1">
    <location>
        <position position="1"/>
    </location>
</feature>
<evidence type="ECO:0000313" key="1">
    <source>
        <dbReference type="EMBL" id="KAK4118896.1"/>
    </source>
</evidence>
<keyword evidence="2" id="KW-1185">Reference proteome</keyword>
<evidence type="ECO:0000313" key="2">
    <source>
        <dbReference type="Proteomes" id="UP001302602"/>
    </source>
</evidence>
<reference evidence="1" key="1">
    <citation type="journal article" date="2023" name="Mol. Phylogenet. Evol.">
        <title>Genome-scale phylogeny and comparative genomics of the fungal order Sordariales.</title>
        <authorList>
            <person name="Hensen N."/>
            <person name="Bonometti L."/>
            <person name="Westerberg I."/>
            <person name="Brannstrom I.O."/>
            <person name="Guillou S."/>
            <person name="Cros-Aarteil S."/>
            <person name="Calhoun S."/>
            <person name="Haridas S."/>
            <person name="Kuo A."/>
            <person name="Mondo S."/>
            <person name="Pangilinan J."/>
            <person name="Riley R."/>
            <person name="LaButti K."/>
            <person name="Andreopoulos B."/>
            <person name="Lipzen A."/>
            <person name="Chen C."/>
            <person name="Yan M."/>
            <person name="Daum C."/>
            <person name="Ng V."/>
            <person name="Clum A."/>
            <person name="Steindorff A."/>
            <person name="Ohm R.A."/>
            <person name="Martin F."/>
            <person name="Silar P."/>
            <person name="Natvig D.O."/>
            <person name="Lalanne C."/>
            <person name="Gautier V."/>
            <person name="Ament-Velasquez S.L."/>
            <person name="Kruys A."/>
            <person name="Hutchinson M.I."/>
            <person name="Powell A.J."/>
            <person name="Barry K."/>
            <person name="Miller A.N."/>
            <person name="Grigoriev I.V."/>
            <person name="Debuchy R."/>
            <person name="Gladieux P."/>
            <person name="Hiltunen Thoren M."/>
            <person name="Johannesson H."/>
        </authorList>
    </citation>
    <scope>NUCLEOTIDE SEQUENCE</scope>
    <source>
        <strain evidence="1">CBS 731.68</strain>
    </source>
</reference>